<evidence type="ECO:0000313" key="4">
    <source>
        <dbReference type="Proteomes" id="UP001497644"/>
    </source>
</evidence>
<dbReference type="InterPro" id="IPR048366">
    <property type="entry name" value="TNP-like_GBD"/>
</dbReference>
<dbReference type="EMBL" id="OZ034825">
    <property type="protein sequence ID" value="CAL1680855.1"/>
    <property type="molecule type" value="Genomic_DNA"/>
</dbReference>
<keyword evidence="4" id="KW-1185">Reference proteome</keyword>
<organism evidence="3 4">
    <name type="scientific">Lasius platythorax</name>
    <dbReference type="NCBI Taxonomy" id="488582"/>
    <lineage>
        <taxon>Eukaryota</taxon>
        <taxon>Metazoa</taxon>
        <taxon>Ecdysozoa</taxon>
        <taxon>Arthropoda</taxon>
        <taxon>Hexapoda</taxon>
        <taxon>Insecta</taxon>
        <taxon>Pterygota</taxon>
        <taxon>Neoptera</taxon>
        <taxon>Endopterygota</taxon>
        <taxon>Hymenoptera</taxon>
        <taxon>Apocrita</taxon>
        <taxon>Aculeata</taxon>
        <taxon>Formicoidea</taxon>
        <taxon>Formicidae</taxon>
        <taxon>Formicinae</taxon>
        <taxon>Lasius</taxon>
        <taxon>Lasius</taxon>
    </lineage>
</organism>
<evidence type="ECO:0008006" key="5">
    <source>
        <dbReference type="Google" id="ProtNLM"/>
    </source>
</evidence>
<dbReference type="InterPro" id="IPR048365">
    <property type="entry name" value="TNP-like_RNaseH_N"/>
</dbReference>
<feature type="domain" description="Transposable element P transposase-like RNase H" evidence="1">
    <location>
        <begin position="39"/>
        <end position="171"/>
    </location>
</feature>
<protein>
    <recommendedName>
        <fullName evidence="5">Transposase</fullName>
    </recommendedName>
</protein>
<feature type="domain" description="Transposable element P transposase-like GTP-binding insertion" evidence="2">
    <location>
        <begin position="201"/>
        <end position="308"/>
    </location>
</feature>
<accession>A0AAV2NMD6</accession>
<dbReference type="AlphaFoldDB" id="A0AAV2NMD6"/>
<gene>
    <name evidence="3" type="ORF">LPLAT_LOCUS6805</name>
</gene>
<name>A0AAV2NMD6_9HYME</name>
<dbReference type="Pfam" id="PF21787">
    <property type="entry name" value="TNP-like_RNaseH_N"/>
    <property type="match status" value="1"/>
</dbReference>
<dbReference type="Proteomes" id="UP001497644">
    <property type="component" value="Chromosome 2"/>
</dbReference>
<dbReference type="Pfam" id="PF21788">
    <property type="entry name" value="TNP-like_GBD"/>
    <property type="match status" value="1"/>
</dbReference>
<reference evidence="3" key="1">
    <citation type="submission" date="2024-04" db="EMBL/GenBank/DDBJ databases">
        <authorList>
            <consortium name="Molecular Ecology Group"/>
        </authorList>
    </citation>
    <scope>NUCLEOTIDE SEQUENCE</scope>
</reference>
<evidence type="ECO:0000259" key="1">
    <source>
        <dbReference type="Pfam" id="PF21787"/>
    </source>
</evidence>
<evidence type="ECO:0000259" key="2">
    <source>
        <dbReference type="Pfam" id="PF21788"/>
    </source>
</evidence>
<sequence>MQIRYTVGWKAYFFLKKDLKLPLPSYSTLCRHIAQLDFSPGILKDVISLMKKKKETHTSSHQSDCVLLMDEMDICKTLEYDVSTGSFFGQTTYQEDIPTLSSNVIVFMLRGLNDNWKQVIAWHLTTKTSDEKVMCGVILEIIDEIEKIGYKVHGLVSDMGPKNQAVWRTLGMKVGKDNNTPFITHPIRSHESLCIFPDVPHLLKNLRSALMNNLIIKVALTIVQSQGLPCNEVRFRYLEQLEESQRRYQLKLAPNITVDILKPSNFNKMSVAAAAHIFNERTAAALETLVQLQIMERDALTTAWFLRTVILV</sequence>
<evidence type="ECO:0000313" key="3">
    <source>
        <dbReference type="EMBL" id="CAL1680855.1"/>
    </source>
</evidence>
<proteinExistence type="predicted"/>